<accession>A0A8S1NCH2</accession>
<evidence type="ECO:0000313" key="1">
    <source>
        <dbReference type="EMBL" id="CAD8087701.1"/>
    </source>
</evidence>
<protein>
    <submittedName>
        <fullName evidence="1">Uncharacterized protein</fullName>
    </submittedName>
</protein>
<reference evidence="1" key="1">
    <citation type="submission" date="2021-01" db="EMBL/GenBank/DDBJ databases">
        <authorList>
            <consortium name="Genoscope - CEA"/>
            <person name="William W."/>
        </authorList>
    </citation>
    <scope>NUCLEOTIDE SEQUENCE</scope>
</reference>
<dbReference type="AlphaFoldDB" id="A0A8S1NCH2"/>
<gene>
    <name evidence="1" type="ORF">PSON_ATCC_30995.1.T0510340</name>
</gene>
<dbReference type="Proteomes" id="UP000692954">
    <property type="component" value="Unassembled WGS sequence"/>
</dbReference>
<dbReference type="EMBL" id="CAJJDN010000051">
    <property type="protein sequence ID" value="CAD8087701.1"/>
    <property type="molecule type" value="Genomic_DNA"/>
</dbReference>
<keyword evidence="2" id="KW-1185">Reference proteome</keyword>
<proteinExistence type="predicted"/>
<sequence>MVLLYTLDIQRKIKLYMHEFNKILKHYQIRFNNQLPMFLTQRLNKQYKQEALFTEQKEICYDDFPSALEYFGVVDSNGHSSQNNKHVIWELIHNLIYLNSFRSLEQNEDYKITHIKQLQYSKKLIYGY</sequence>
<evidence type="ECO:0000313" key="2">
    <source>
        <dbReference type="Proteomes" id="UP000692954"/>
    </source>
</evidence>
<organism evidence="1 2">
    <name type="scientific">Paramecium sonneborni</name>
    <dbReference type="NCBI Taxonomy" id="65129"/>
    <lineage>
        <taxon>Eukaryota</taxon>
        <taxon>Sar</taxon>
        <taxon>Alveolata</taxon>
        <taxon>Ciliophora</taxon>
        <taxon>Intramacronucleata</taxon>
        <taxon>Oligohymenophorea</taxon>
        <taxon>Peniculida</taxon>
        <taxon>Parameciidae</taxon>
        <taxon>Paramecium</taxon>
    </lineage>
</organism>
<comment type="caution">
    <text evidence="1">The sequence shown here is derived from an EMBL/GenBank/DDBJ whole genome shotgun (WGS) entry which is preliminary data.</text>
</comment>
<name>A0A8S1NCH2_9CILI</name>